<dbReference type="InterPro" id="IPR015421">
    <property type="entry name" value="PyrdxlP-dep_Trfase_major"/>
</dbReference>
<dbReference type="InterPro" id="IPR015424">
    <property type="entry name" value="PyrdxlP-dep_Trfase"/>
</dbReference>
<keyword evidence="2" id="KW-0663">Pyridoxal phosphate</keyword>
<feature type="domain" description="Aminotransferase class I/classII large" evidence="4">
    <location>
        <begin position="209"/>
        <end position="444"/>
    </location>
</feature>
<feature type="compositionally biased region" description="Pro residues" evidence="3">
    <location>
        <begin position="187"/>
        <end position="202"/>
    </location>
</feature>
<feature type="region of interest" description="Disordered" evidence="3">
    <location>
        <begin position="1"/>
        <end position="207"/>
    </location>
</feature>
<dbReference type="GO" id="GO:0030170">
    <property type="term" value="F:pyridoxal phosphate binding"/>
    <property type="evidence" value="ECO:0007669"/>
    <property type="project" value="InterPro"/>
</dbReference>
<feature type="compositionally biased region" description="Polar residues" evidence="3">
    <location>
        <begin position="10"/>
        <end position="29"/>
    </location>
</feature>
<dbReference type="InterPro" id="IPR050478">
    <property type="entry name" value="Ethylene_sulfur-biosynth"/>
</dbReference>
<reference evidence="5" key="1">
    <citation type="submission" date="2020-07" db="EMBL/GenBank/DDBJ databases">
        <authorList>
            <person name="Lin J."/>
        </authorList>
    </citation>
    <scope>NUCLEOTIDE SEQUENCE</scope>
</reference>
<dbReference type="EMBL" id="LR862148">
    <property type="protein sequence ID" value="CAD1830088.1"/>
    <property type="molecule type" value="Genomic_DNA"/>
</dbReference>
<dbReference type="PANTHER" id="PTHR43795:SF85">
    <property type="entry name" value="AMINOTRANSFERASE ACS10-RELATED"/>
    <property type="match status" value="1"/>
</dbReference>
<dbReference type="AlphaFoldDB" id="A0A6V7PHI4"/>
<protein>
    <recommendedName>
        <fullName evidence="4">Aminotransferase class I/classII large domain-containing protein</fullName>
    </recommendedName>
</protein>
<dbReference type="PRINTS" id="PR00753">
    <property type="entry name" value="ACCSYNTHASE"/>
</dbReference>
<evidence type="ECO:0000256" key="3">
    <source>
        <dbReference type="SAM" id="MobiDB-lite"/>
    </source>
</evidence>
<feature type="compositionally biased region" description="Basic residues" evidence="3">
    <location>
        <begin position="98"/>
        <end position="116"/>
    </location>
</feature>
<name>A0A6V7PHI4_ANACO</name>
<feature type="compositionally biased region" description="Pro residues" evidence="3">
    <location>
        <begin position="129"/>
        <end position="139"/>
    </location>
</feature>
<gene>
    <name evidence="5" type="ORF">CB5_LOCUS13299</name>
</gene>
<dbReference type="GO" id="GO:0006520">
    <property type="term" value="P:amino acid metabolic process"/>
    <property type="evidence" value="ECO:0007669"/>
    <property type="project" value="TreeGrafter"/>
</dbReference>
<sequence length="457" mass="49554">MRGLPRRPSIPQSTQNNSLIISAPSSTLDPLTACERLETDSRKTKKSQKPIPCPLPPENLRSFSSKNPPPSNDPGIGRREAQPSPPAPSALAIQRPRDAHRRPPAGRRPGSRRPRPRLPPPLRALLLPPALPQAPPLPQNDPSASASASASIIPRTLSRASSPRAPNPRSPRAPPPSPAPTTTTPSTTPPPPLRRRPLPPTRNPDGVIQLGLAENQQLSLDLVQEWLLKNAKEALLAEDKEEGLNIRGLATYQPFDGSIDLKMAVAGFMGQVMRGSVSFNPSQIVLTSGATPAIEILSFCLADTGNAFLVPSPYYPGWDRDIKWRSRVELVPVPCRSTDNFSFSIAALERAYTQAKKRGLKVRAVLISNPSNPVGNLVNKETLYGLLEFVTEKNIHLISDEIFAGSTHGKTKFVSVAEVLDAEALDKSRVHIIYGLSKDLSSQDFELGSSIPTMKMS</sequence>
<evidence type="ECO:0000259" key="4">
    <source>
        <dbReference type="Pfam" id="PF00155"/>
    </source>
</evidence>
<dbReference type="Gene3D" id="3.40.640.10">
    <property type="entry name" value="Type I PLP-dependent aspartate aminotransferase-like (Major domain)"/>
    <property type="match status" value="1"/>
</dbReference>
<feature type="compositionally biased region" description="Pro residues" evidence="3">
    <location>
        <begin position="165"/>
        <end position="179"/>
    </location>
</feature>
<comment type="cofactor">
    <cofactor evidence="1">
        <name>pyridoxal 5'-phosphate</name>
        <dbReference type="ChEBI" id="CHEBI:597326"/>
    </cofactor>
</comment>
<accession>A0A6V7PHI4</accession>
<dbReference type="Gene3D" id="3.90.1150.10">
    <property type="entry name" value="Aspartate Aminotransferase, domain 1"/>
    <property type="match status" value="1"/>
</dbReference>
<dbReference type="CDD" id="cd00609">
    <property type="entry name" value="AAT_like"/>
    <property type="match status" value="1"/>
</dbReference>
<dbReference type="Pfam" id="PF00155">
    <property type="entry name" value="Aminotran_1_2"/>
    <property type="match status" value="1"/>
</dbReference>
<dbReference type="SUPFAM" id="SSF53383">
    <property type="entry name" value="PLP-dependent transferases"/>
    <property type="match status" value="1"/>
</dbReference>
<dbReference type="GO" id="GO:0008483">
    <property type="term" value="F:transaminase activity"/>
    <property type="evidence" value="ECO:0007669"/>
    <property type="project" value="TreeGrafter"/>
</dbReference>
<evidence type="ECO:0000313" key="5">
    <source>
        <dbReference type="EMBL" id="CAD1830088.1"/>
    </source>
</evidence>
<organism evidence="5">
    <name type="scientific">Ananas comosus var. bracteatus</name>
    <name type="common">red pineapple</name>
    <dbReference type="NCBI Taxonomy" id="296719"/>
    <lineage>
        <taxon>Eukaryota</taxon>
        <taxon>Viridiplantae</taxon>
        <taxon>Streptophyta</taxon>
        <taxon>Embryophyta</taxon>
        <taxon>Tracheophyta</taxon>
        <taxon>Spermatophyta</taxon>
        <taxon>Magnoliopsida</taxon>
        <taxon>Liliopsida</taxon>
        <taxon>Poales</taxon>
        <taxon>Bromeliaceae</taxon>
        <taxon>Bromelioideae</taxon>
        <taxon>Ananas</taxon>
    </lineage>
</organism>
<proteinExistence type="predicted"/>
<evidence type="ECO:0000256" key="1">
    <source>
        <dbReference type="ARBA" id="ARBA00001933"/>
    </source>
</evidence>
<dbReference type="InterPro" id="IPR015422">
    <property type="entry name" value="PyrdxlP-dep_Trfase_small"/>
</dbReference>
<evidence type="ECO:0000256" key="2">
    <source>
        <dbReference type="ARBA" id="ARBA00022898"/>
    </source>
</evidence>
<dbReference type="InterPro" id="IPR004839">
    <property type="entry name" value="Aminotransferase_I/II_large"/>
</dbReference>
<dbReference type="PANTHER" id="PTHR43795">
    <property type="entry name" value="BIFUNCTIONAL ASPARTATE AMINOTRANSFERASE AND GLUTAMATE/ASPARTATE-PREPHENATE AMINOTRANSFERASE-RELATED"/>
    <property type="match status" value="1"/>
</dbReference>